<dbReference type="Pfam" id="PF13201">
    <property type="entry name" value="PCMD"/>
    <property type="match status" value="1"/>
</dbReference>
<accession>A0A077EDN7</accession>
<dbReference type="Proteomes" id="UP000028933">
    <property type="component" value="Chromosome"/>
</dbReference>
<dbReference type="eggNOG" id="ENOG502Z913">
    <property type="taxonomic scope" value="Bacteria"/>
</dbReference>
<reference evidence="2" key="2">
    <citation type="journal article" date="2015" name="Genome Biol. Evol.">
        <title>Complete Genome Sequence and Transcriptomic Analysis of the Novel Pathogen Elizabethkingia anophelis in Response to Oxidative Stress.</title>
        <authorList>
            <person name="Li Y."/>
            <person name="Liu Y."/>
            <person name="Chew S.C."/>
            <person name="Tay M."/>
            <person name="Salido M.M."/>
            <person name="Teo J."/>
            <person name="Lauro F.M."/>
            <person name="Givskov M."/>
            <person name="Yang L."/>
        </authorList>
    </citation>
    <scope>NUCLEOTIDE SEQUENCE</scope>
    <source>
        <strain evidence="2">NUHP1</strain>
    </source>
</reference>
<sequence length="375" mass="42103">MKIKNFMYLVILATSLLFISCIREQSQNMEADIETATVANAKEILQVEPIITDNSITFRLKEYTDKYLFSPEFTLTTGARINPASGTLLDFNKPQKYTVTSEDGVWKKEYTVSFIIDNSERNHYPFEYVDIIETETPRGKFHKFFDYLADGQKKYDWATANEGYNMLAASLLGQGEVLTPAFYPTAQTPEGYIKKGVKLQTKNTGPLGGMFGSPLAAGNFFLGNFKMSIPAVKSTLFGVPYNFKTAPKSIKGYFKYKAGKDFTVNSKTGTNLTKDTWGAYAILFEKSDKNNFLSGDHAFKDPRMVSVAQIKADRRIETDNWTAFELTFENISGKSFDSSKEYMYTIVFTSSLEGAIFNGAVGSTLWIDEVSIVTE</sequence>
<protein>
    <recommendedName>
        <fullName evidence="1">Putative carbohydrate metabolism domain-containing protein</fullName>
    </recommendedName>
</protein>
<evidence type="ECO:0000313" key="2">
    <source>
        <dbReference type="EMBL" id="AIL45602.1"/>
    </source>
</evidence>
<dbReference type="AlphaFoldDB" id="A0A077EDN7"/>
<dbReference type="RefSeq" id="WP_024564491.1">
    <property type="nucleotide sequence ID" value="NZ_CP007547.1"/>
</dbReference>
<name>A0A077EDN7_9FLAO</name>
<evidence type="ECO:0000259" key="1">
    <source>
        <dbReference type="Pfam" id="PF13201"/>
    </source>
</evidence>
<dbReference type="Gene3D" id="2.60.40.2340">
    <property type="match status" value="1"/>
</dbReference>
<dbReference type="HOGENOM" id="CLU_058034_0_0_10"/>
<evidence type="ECO:0000313" key="3">
    <source>
        <dbReference type="Proteomes" id="UP000028933"/>
    </source>
</evidence>
<dbReference type="InterPro" id="IPR038653">
    <property type="entry name" value="Put_CMD_sf"/>
</dbReference>
<dbReference type="InterPro" id="IPR025112">
    <property type="entry name" value="PCMD"/>
</dbReference>
<feature type="domain" description="Putative carbohydrate metabolism" evidence="1">
    <location>
        <begin position="138"/>
        <end position="373"/>
    </location>
</feature>
<gene>
    <name evidence="2" type="ORF">BD94_1827</name>
</gene>
<dbReference type="STRING" id="1338011.BD94_1827"/>
<proteinExistence type="predicted"/>
<dbReference type="EMBL" id="CP007547">
    <property type="protein sequence ID" value="AIL45602.1"/>
    <property type="molecule type" value="Genomic_DNA"/>
</dbReference>
<dbReference type="Gene3D" id="2.60.120.890">
    <property type="entry name" value="BT2081, beta-jelly-roll domain"/>
    <property type="match status" value="1"/>
</dbReference>
<reference evidence="2" key="1">
    <citation type="journal article" date="2013" name="Lancet">
        <title>First case of E anophelis outbreak in an intensive-care unit.</title>
        <authorList>
            <person name="Teo J."/>
            <person name="Tan S.Y."/>
            <person name="Tay M."/>
            <person name="Ding Y."/>
            <person name="Kjelleberg S."/>
            <person name="Givskov M."/>
            <person name="Lin R.T."/>
            <person name="Yang L."/>
        </authorList>
    </citation>
    <scope>NUCLEOTIDE SEQUENCE [LARGE SCALE GENOMIC DNA]</scope>
    <source>
        <strain evidence="2">NUHP1</strain>
    </source>
</reference>
<dbReference type="PROSITE" id="PS51257">
    <property type="entry name" value="PROKAR_LIPOPROTEIN"/>
    <property type="match status" value="1"/>
</dbReference>
<dbReference type="KEGG" id="eao:BD94_1827"/>
<organism evidence="2 3">
    <name type="scientific">Elizabethkingia anophelis NUHP1</name>
    <dbReference type="NCBI Taxonomy" id="1338011"/>
    <lineage>
        <taxon>Bacteria</taxon>
        <taxon>Pseudomonadati</taxon>
        <taxon>Bacteroidota</taxon>
        <taxon>Flavobacteriia</taxon>
        <taxon>Flavobacteriales</taxon>
        <taxon>Weeksellaceae</taxon>
        <taxon>Elizabethkingia</taxon>
    </lineage>
</organism>